<dbReference type="PANTHER" id="PTHR35867:SF1">
    <property type="entry name" value="PROTEIN RSEC"/>
    <property type="match status" value="1"/>
</dbReference>
<keyword evidence="1" id="KW-0472">Membrane</keyword>
<dbReference type="PANTHER" id="PTHR35867">
    <property type="entry name" value="PROTEIN RSEC"/>
    <property type="match status" value="1"/>
</dbReference>
<dbReference type="EMBL" id="UOFA01000002">
    <property type="protein sequence ID" value="VAW43655.1"/>
    <property type="molecule type" value="Genomic_DNA"/>
</dbReference>
<dbReference type="Pfam" id="PF04246">
    <property type="entry name" value="RseC_MucC"/>
    <property type="match status" value="1"/>
</dbReference>
<organism evidence="2">
    <name type="scientific">hydrothermal vent metagenome</name>
    <dbReference type="NCBI Taxonomy" id="652676"/>
    <lineage>
        <taxon>unclassified sequences</taxon>
        <taxon>metagenomes</taxon>
        <taxon>ecological metagenomes</taxon>
    </lineage>
</organism>
<dbReference type="InterPro" id="IPR007359">
    <property type="entry name" value="SigmaE_reg_RseC_MucC"/>
</dbReference>
<evidence type="ECO:0000313" key="2">
    <source>
        <dbReference type="EMBL" id="VAW43655.1"/>
    </source>
</evidence>
<keyword evidence="1" id="KW-0812">Transmembrane</keyword>
<reference evidence="2" key="1">
    <citation type="submission" date="2018-06" db="EMBL/GenBank/DDBJ databases">
        <authorList>
            <person name="Zhirakovskaya E."/>
        </authorList>
    </citation>
    <scope>NUCLEOTIDE SEQUENCE</scope>
</reference>
<evidence type="ECO:0000256" key="1">
    <source>
        <dbReference type="SAM" id="Phobius"/>
    </source>
</evidence>
<gene>
    <name evidence="2" type="ORF">MNBD_GAMMA02-1024</name>
</gene>
<keyword evidence="1" id="KW-1133">Transmembrane helix</keyword>
<feature type="transmembrane region" description="Helical" evidence="1">
    <location>
        <begin position="89"/>
        <end position="113"/>
    </location>
</feature>
<dbReference type="AlphaFoldDB" id="A0A3B0VJD4"/>
<evidence type="ECO:0008006" key="3">
    <source>
        <dbReference type="Google" id="ProtNLM"/>
    </source>
</evidence>
<name>A0A3B0VJD4_9ZZZZ</name>
<feature type="transmembrane region" description="Helical" evidence="1">
    <location>
        <begin position="119"/>
        <end position="136"/>
    </location>
</feature>
<sequence>MNRLARVIARSNHSVVLNLVQAEKCADCPANCNKPLIDLFSLRKNLFTLSKNNRNYQLIDGNGLLSKPTLLDELINIEIDTDDLVKSSALLYLLPLLTCLLFLTIGHFAGLYWNLSTDLMALLGFILGLAVIYLLARRKNNQQHLKFRPKVTIL</sequence>
<proteinExistence type="predicted"/>
<protein>
    <recommendedName>
        <fullName evidence="3">Sigma factor RpoE regulatory protein RseC</fullName>
    </recommendedName>
</protein>
<accession>A0A3B0VJD4</accession>